<keyword evidence="3" id="KW-1185">Reference proteome</keyword>
<evidence type="ECO:0000256" key="1">
    <source>
        <dbReference type="SAM" id="Coils"/>
    </source>
</evidence>
<dbReference type="Proteomes" id="UP000800092">
    <property type="component" value="Unassembled WGS sequence"/>
</dbReference>
<evidence type="ECO:0008006" key="4">
    <source>
        <dbReference type="Google" id="ProtNLM"/>
    </source>
</evidence>
<dbReference type="AlphaFoldDB" id="A0A6A6H243"/>
<evidence type="ECO:0000313" key="3">
    <source>
        <dbReference type="Proteomes" id="UP000800092"/>
    </source>
</evidence>
<dbReference type="OrthoDB" id="2378324at2759"/>
<evidence type="ECO:0000313" key="2">
    <source>
        <dbReference type="EMBL" id="KAF2232156.1"/>
    </source>
</evidence>
<name>A0A6A6H243_VIRVR</name>
<reference evidence="2" key="1">
    <citation type="journal article" date="2020" name="Stud. Mycol.">
        <title>101 Dothideomycetes genomes: a test case for predicting lifestyles and emergence of pathogens.</title>
        <authorList>
            <person name="Haridas S."/>
            <person name="Albert R."/>
            <person name="Binder M."/>
            <person name="Bloem J."/>
            <person name="Labutti K."/>
            <person name="Salamov A."/>
            <person name="Andreopoulos B."/>
            <person name="Baker S."/>
            <person name="Barry K."/>
            <person name="Bills G."/>
            <person name="Bluhm B."/>
            <person name="Cannon C."/>
            <person name="Castanera R."/>
            <person name="Culley D."/>
            <person name="Daum C."/>
            <person name="Ezra D."/>
            <person name="Gonzalez J."/>
            <person name="Henrissat B."/>
            <person name="Kuo A."/>
            <person name="Liang C."/>
            <person name="Lipzen A."/>
            <person name="Lutzoni F."/>
            <person name="Magnuson J."/>
            <person name="Mondo S."/>
            <person name="Nolan M."/>
            <person name="Ohm R."/>
            <person name="Pangilinan J."/>
            <person name="Park H.-J."/>
            <person name="Ramirez L."/>
            <person name="Alfaro M."/>
            <person name="Sun H."/>
            <person name="Tritt A."/>
            <person name="Yoshinaga Y."/>
            <person name="Zwiers L.-H."/>
            <person name="Turgeon B."/>
            <person name="Goodwin S."/>
            <person name="Spatafora J."/>
            <person name="Crous P."/>
            <person name="Grigoriev I."/>
        </authorList>
    </citation>
    <scope>NUCLEOTIDE SEQUENCE</scope>
    <source>
        <strain evidence="2">Tuck. ex Michener</strain>
    </source>
</reference>
<feature type="coiled-coil region" evidence="1">
    <location>
        <begin position="206"/>
        <end position="233"/>
    </location>
</feature>
<keyword evidence="1" id="KW-0175">Coiled coil</keyword>
<protein>
    <recommendedName>
        <fullName evidence="4">HD/PDEase domain-containing protein</fullName>
    </recommendedName>
</protein>
<gene>
    <name evidence="2" type="ORF">EV356DRAFT_534828</name>
</gene>
<dbReference type="PANTHER" id="PTHR35569:SF1">
    <property type="entry name" value="CYANAMIDE HYDRATASE DDI2-RELATED"/>
    <property type="match status" value="1"/>
</dbReference>
<sequence length="285" mass="30885">MSSPQEPPSKPPDTDADAKSHFHSHINTLVSLTSHLPLAYLLASPPCLATYTTARTSLPPAILHHVIRTFIHALSYARTHADHPSPFPSSSTTPLSTFLHDPASLAQLYAACILHDLGSVCNRSSQRFEIDGADAACDILATHTHTHAHDGGGSGSDDEPFATEAQRREVWLAIALHATPQVAERMGGLVGLVRAGVARDFAAFAVAHVEEGKEEEEEEREREREREKVEMEAVFPRLGIEKVLGHAVVGQAVERPGKAPRGTWSGALLEAWRREPGFEGVNPAF</sequence>
<accession>A0A6A6H243</accession>
<organism evidence="2 3">
    <name type="scientific">Viridothelium virens</name>
    <name type="common">Speckled blister lichen</name>
    <name type="synonym">Trypethelium virens</name>
    <dbReference type="NCBI Taxonomy" id="1048519"/>
    <lineage>
        <taxon>Eukaryota</taxon>
        <taxon>Fungi</taxon>
        <taxon>Dikarya</taxon>
        <taxon>Ascomycota</taxon>
        <taxon>Pezizomycotina</taxon>
        <taxon>Dothideomycetes</taxon>
        <taxon>Dothideomycetes incertae sedis</taxon>
        <taxon>Trypetheliales</taxon>
        <taxon>Trypetheliaceae</taxon>
        <taxon>Viridothelium</taxon>
    </lineage>
</organism>
<dbReference type="PANTHER" id="PTHR35569">
    <property type="entry name" value="CYANAMIDE HYDRATASE DDI2-RELATED"/>
    <property type="match status" value="1"/>
</dbReference>
<dbReference type="EMBL" id="ML991818">
    <property type="protein sequence ID" value="KAF2232156.1"/>
    <property type="molecule type" value="Genomic_DNA"/>
</dbReference>
<proteinExistence type="predicted"/>